<proteinExistence type="predicted"/>
<evidence type="ECO:0000313" key="1">
    <source>
        <dbReference type="EMBL" id="SVB60844.1"/>
    </source>
</evidence>
<sequence length="83" mass="8912">MTDVNFLDCELCCMTDKAEGSGGSEDLRQRLLTAAIDLLKEPETPLDLRKVAERAGKSRTAPYLVFGKESEGGGVIALRIAVA</sequence>
<dbReference type="InterPro" id="IPR009057">
    <property type="entry name" value="Homeodomain-like_sf"/>
</dbReference>
<feature type="non-terminal residue" evidence="1">
    <location>
        <position position="83"/>
    </location>
</feature>
<organism evidence="1">
    <name type="scientific">marine metagenome</name>
    <dbReference type="NCBI Taxonomy" id="408172"/>
    <lineage>
        <taxon>unclassified sequences</taxon>
        <taxon>metagenomes</taxon>
        <taxon>ecological metagenomes</taxon>
    </lineage>
</organism>
<dbReference type="AlphaFoldDB" id="A0A382FET9"/>
<evidence type="ECO:0008006" key="2">
    <source>
        <dbReference type="Google" id="ProtNLM"/>
    </source>
</evidence>
<dbReference type="Gene3D" id="1.10.357.10">
    <property type="entry name" value="Tetracycline Repressor, domain 2"/>
    <property type="match status" value="1"/>
</dbReference>
<dbReference type="EMBL" id="UINC01049271">
    <property type="protein sequence ID" value="SVB60844.1"/>
    <property type="molecule type" value="Genomic_DNA"/>
</dbReference>
<protein>
    <recommendedName>
        <fullName evidence="2">HTH tetR-type domain-containing protein</fullName>
    </recommendedName>
</protein>
<reference evidence="1" key="1">
    <citation type="submission" date="2018-05" db="EMBL/GenBank/DDBJ databases">
        <authorList>
            <person name="Lanie J.A."/>
            <person name="Ng W.-L."/>
            <person name="Kazmierczak K.M."/>
            <person name="Andrzejewski T.M."/>
            <person name="Davidsen T.M."/>
            <person name="Wayne K.J."/>
            <person name="Tettelin H."/>
            <person name="Glass J.I."/>
            <person name="Rusch D."/>
            <person name="Podicherti R."/>
            <person name="Tsui H.-C.T."/>
            <person name="Winkler M.E."/>
        </authorList>
    </citation>
    <scope>NUCLEOTIDE SEQUENCE</scope>
</reference>
<gene>
    <name evidence="1" type="ORF">METZ01_LOCUS213698</name>
</gene>
<accession>A0A382FET9</accession>
<dbReference type="SUPFAM" id="SSF46689">
    <property type="entry name" value="Homeodomain-like"/>
    <property type="match status" value="1"/>
</dbReference>
<name>A0A382FET9_9ZZZZ</name>